<evidence type="ECO:0000256" key="4">
    <source>
        <dbReference type="ARBA" id="ARBA00023014"/>
    </source>
</evidence>
<dbReference type="Pfam" id="PF00355">
    <property type="entry name" value="Rieske"/>
    <property type="match status" value="1"/>
</dbReference>
<accession>A0A158JIF1</accession>
<dbReference type="InterPro" id="IPR036922">
    <property type="entry name" value="Rieske_2Fe-2S_sf"/>
</dbReference>
<dbReference type="EMBL" id="FCOK02000093">
    <property type="protein sequence ID" value="SAL68657.1"/>
    <property type="molecule type" value="Genomic_DNA"/>
</dbReference>
<dbReference type="Proteomes" id="UP000054683">
    <property type="component" value="Unassembled WGS sequence"/>
</dbReference>
<dbReference type="CDD" id="cd03528">
    <property type="entry name" value="Rieske_RO_ferredoxin"/>
    <property type="match status" value="1"/>
</dbReference>
<protein>
    <submittedName>
        <fullName evidence="6">Rieske (2Fe-2S) domain-containing protein</fullName>
    </submittedName>
</protein>
<dbReference type="InterPro" id="IPR017941">
    <property type="entry name" value="Rieske_2Fe-2S"/>
</dbReference>
<dbReference type="AlphaFoldDB" id="A0A158JIF1"/>
<keyword evidence="3" id="KW-0408">Iron</keyword>
<dbReference type="PANTHER" id="PTHR21496">
    <property type="entry name" value="FERREDOXIN-RELATED"/>
    <property type="match status" value="1"/>
</dbReference>
<dbReference type="SUPFAM" id="SSF50022">
    <property type="entry name" value="ISP domain"/>
    <property type="match status" value="1"/>
</dbReference>
<reference evidence="6 7" key="1">
    <citation type="submission" date="2016-01" db="EMBL/GenBank/DDBJ databases">
        <authorList>
            <person name="Oliw E.H."/>
        </authorList>
    </citation>
    <scope>NUCLEOTIDE SEQUENCE [LARGE SCALE GENOMIC DNA]</scope>
    <source>
        <strain evidence="6">LMG 27134</strain>
    </source>
</reference>
<dbReference type="OrthoDB" id="9800167at2"/>
<evidence type="ECO:0000313" key="6">
    <source>
        <dbReference type="EMBL" id="SAL68657.1"/>
    </source>
</evidence>
<name>A0A158JIF1_9BURK</name>
<dbReference type="GO" id="GO:0046872">
    <property type="term" value="F:metal ion binding"/>
    <property type="evidence" value="ECO:0007669"/>
    <property type="project" value="UniProtKB-KW"/>
</dbReference>
<evidence type="ECO:0000256" key="2">
    <source>
        <dbReference type="ARBA" id="ARBA00022723"/>
    </source>
</evidence>
<keyword evidence="1" id="KW-0001">2Fe-2S</keyword>
<evidence type="ECO:0000256" key="3">
    <source>
        <dbReference type="ARBA" id="ARBA00023004"/>
    </source>
</evidence>
<dbReference type="RefSeq" id="WP_082913789.1">
    <property type="nucleotide sequence ID" value="NZ_FCOK02000093.1"/>
</dbReference>
<evidence type="ECO:0000256" key="1">
    <source>
        <dbReference type="ARBA" id="ARBA00022714"/>
    </source>
</evidence>
<dbReference type="PROSITE" id="PS51296">
    <property type="entry name" value="RIESKE"/>
    <property type="match status" value="1"/>
</dbReference>
<keyword evidence="2" id="KW-0479">Metal-binding</keyword>
<keyword evidence="4" id="KW-0411">Iron-sulfur</keyword>
<dbReference type="GO" id="GO:0051537">
    <property type="term" value="F:2 iron, 2 sulfur cluster binding"/>
    <property type="evidence" value="ECO:0007669"/>
    <property type="project" value="UniProtKB-KW"/>
</dbReference>
<evidence type="ECO:0000259" key="5">
    <source>
        <dbReference type="PROSITE" id="PS51296"/>
    </source>
</evidence>
<proteinExistence type="predicted"/>
<organism evidence="6 7">
    <name type="scientific">Caballeronia udeis</name>
    <dbReference type="NCBI Taxonomy" id="1232866"/>
    <lineage>
        <taxon>Bacteria</taxon>
        <taxon>Pseudomonadati</taxon>
        <taxon>Pseudomonadota</taxon>
        <taxon>Betaproteobacteria</taxon>
        <taxon>Burkholderiales</taxon>
        <taxon>Burkholderiaceae</taxon>
        <taxon>Caballeronia</taxon>
    </lineage>
</organism>
<dbReference type="PANTHER" id="PTHR21496:SF23">
    <property type="entry name" value="3-PHENYLPROPIONATE_CINNAMIC ACID DIOXYGENASE FERREDOXIN SUBUNIT"/>
    <property type="match status" value="1"/>
</dbReference>
<dbReference type="Gene3D" id="2.102.10.10">
    <property type="entry name" value="Rieske [2Fe-2S] iron-sulphur domain"/>
    <property type="match status" value="1"/>
</dbReference>
<gene>
    <name evidence="6" type="ORF">AWB69_08069</name>
</gene>
<feature type="domain" description="Rieske" evidence="5">
    <location>
        <begin position="28"/>
        <end position="124"/>
    </location>
</feature>
<evidence type="ECO:0000313" key="7">
    <source>
        <dbReference type="Proteomes" id="UP000054683"/>
    </source>
</evidence>
<sequence length="143" mass="15252">MTDTRAACAPKHLDSSDACGKSNDRQLLQLCRAEDVRRAGSLRVEPAGVAPLAVFHADDSFFVTEDACSHGDASLSEGMVSDGQVECPWHSGAFCLRTGEPTAFPAVLPIRVYPVSVKDGFICIARPVPDDDVYANGTNADRV</sequence>